<evidence type="ECO:0000313" key="1">
    <source>
        <dbReference type="EMBL" id="RIV43938.1"/>
    </source>
</evidence>
<name>A0A3A1NFQ5_9FLAO</name>
<accession>A0A3A1NFQ5</accession>
<dbReference type="Proteomes" id="UP000266691">
    <property type="component" value="Unassembled WGS sequence"/>
</dbReference>
<protein>
    <submittedName>
        <fullName evidence="1">Uncharacterized protein</fullName>
    </submittedName>
</protein>
<dbReference type="AlphaFoldDB" id="A0A3A1NFQ5"/>
<organism evidence="1 2">
    <name type="scientific">Flagellimonas pelagia</name>
    <dbReference type="NCBI Taxonomy" id="2306998"/>
    <lineage>
        <taxon>Bacteria</taxon>
        <taxon>Pseudomonadati</taxon>
        <taxon>Bacteroidota</taxon>
        <taxon>Flavobacteriia</taxon>
        <taxon>Flavobacteriales</taxon>
        <taxon>Flavobacteriaceae</taxon>
        <taxon>Flagellimonas</taxon>
    </lineage>
</organism>
<dbReference type="EMBL" id="QXFI01000026">
    <property type="protein sequence ID" value="RIV43938.1"/>
    <property type="molecule type" value="Genomic_DNA"/>
</dbReference>
<sequence length="70" mass="8111">MAFGSSEEEKSNKKEEAEKNFDELDLYLKNYIDVSFFQVPQQRTICSAGYVFPSLEFSMEILDPPPKKLI</sequence>
<comment type="caution">
    <text evidence="1">The sequence shown here is derived from an EMBL/GenBank/DDBJ whole genome shotgun (WGS) entry which is preliminary data.</text>
</comment>
<gene>
    <name evidence="1" type="ORF">D2V05_10580</name>
</gene>
<proteinExistence type="predicted"/>
<evidence type="ECO:0000313" key="2">
    <source>
        <dbReference type="Proteomes" id="UP000266691"/>
    </source>
</evidence>
<reference evidence="1 2" key="1">
    <citation type="submission" date="2018-08" db="EMBL/GenBank/DDBJ databases">
        <title>Proposal of Muricauda 72 sp.nov. and Muricauda NH166 sp.nov., isolated from seawater.</title>
        <authorList>
            <person name="Cheng H."/>
            <person name="Wu Y.-H."/>
            <person name="Guo L.-L."/>
            <person name="Xu X.-W."/>
        </authorList>
    </citation>
    <scope>NUCLEOTIDE SEQUENCE [LARGE SCALE GENOMIC DNA]</scope>
    <source>
        <strain evidence="1 2">72</strain>
    </source>
</reference>